<comment type="catalytic activity">
    <reaction evidence="1">
        <text>S-ubiquitinyl-[E2 ubiquitin-conjugating enzyme]-L-cysteine + [acceptor protein]-L-lysine = [E2 ubiquitin-conjugating enzyme]-L-cysteine + N(6)-ubiquitinyl-[acceptor protein]-L-lysine.</text>
        <dbReference type="EC" id="2.3.2.27"/>
    </reaction>
</comment>
<feature type="domain" description="RING-type" evidence="8">
    <location>
        <begin position="165"/>
        <end position="210"/>
    </location>
</feature>
<protein>
    <recommendedName>
        <fullName evidence="2">RING-type E3 ubiquitin transferase</fullName>
        <ecNumber evidence="2">2.3.2.27</ecNumber>
    </recommendedName>
</protein>
<feature type="compositionally biased region" description="Acidic residues" evidence="7">
    <location>
        <begin position="111"/>
        <end position="123"/>
    </location>
</feature>
<dbReference type="PANTHER" id="PTHR15710:SF196">
    <property type="entry name" value="F6A14.12 PROTEIN-RELATED"/>
    <property type="match status" value="1"/>
</dbReference>
<accession>A0A022PUU5</accession>
<evidence type="ECO:0000256" key="2">
    <source>
        <dbReference type="ARBA" id="ARBA00012483"/>
    </source>
</evidence>
<dbReference type="GO" id="GO:0061630">
    <property type="term" value="F:ubiquitin protein ligase activity"/>
    <property type="evidence" value="ECO:0000318"/>
    <property type="project" value="GO_Central"/>
</dbReference>
<dbReference type="GO" id="GO:0008270">
    <property type="term" value="F:zinc ion binding"/>
    <property type="evidence" value="ECO:0007669"/>
    <property type="project" value="UniProtKB-KW"/>
</dbReference>
<dbReference type="GO" id="GO:0016567">
    <property type="term" value="P:protein ubiquitination"/>
    <property type="evidence" value="ECO:0000318"/>
    <property type="project" value="GO_Central"/>
</dbReference>
<dbReference type="PANTHER" id="PTHR15710">
    <property type="entry name" value="E3 UBIQUITIN-PROTEIN LIGASE PRAJA"/>
    <property type="match status" value="1"/>
</dbReference>
<dbReference type="PROSITE" id="PS50089">
    <property type="entry name" value="ZF_RING_2"/>
    <property type="match status" value="1"/>
</dbReference>
<dbReference type="OMA" id="RRSYRCY"/>
<evidence type="ECO:0000256" key="5">
    <source>
        <dbReference type="ARBA" id="ARBA00022833"/>
    </source>
</evidence>
<feature type="compositionally biased region" description="Low complexity" evidence="7">
    <location>
        <begin position="16"/>
        <end position="28"/>
    </location>
</feature>
<keyword evidence="5" id="KW-0862">Zinc</keyword>
<keyword evidence="3" id="KW-0479">Metal-binding</keyword>
<dbReference type="SMART" id="SM00184">
    <property type="entry name" value="RING"/>
    <property type="match status" value="1"/>
</dbReference>
<dbReference type="Proteomes" id="UP000030748">
    <property type="component" value="Unassembled WGS sequence"/>
</dbReference>
<dbReference type="KEGG" id="egt:105950171"/>
<organism evidence="9 10">
    <name type="scientific">Erythranthe guttata</name>
    <name type="common">Yellow monkey flower</name>
    <name type="synonym">Mimulus guttatus</name>
    <dbReference type="NCBI Taxonomy" id="4155"/>
    <lineage>
        <taxon>Eukaryota</taxon>
        <taxon>Viridiplantae</taxon>
        <taxon>Streptophyta</taxon>
        <taxon>Embryophyta</taxon>
        <taxon>Tracheophyta</taxon>
        <taxon>Spermatophyta</taxon>
        <taxon>Magnoliopsida</taxon>
        <taxon>eudicotyledons</taxon>
        <taxon>Gunneridae</taxon>
        <taxon>Pentapetalae</taxon>
        <taxon>asterids</taxon>
        <taxon>lamiids</taxon>
        <taxon>Lamiales</taxon>
        <taxon>Phrymaceae</taxon>
        <taxon>Erythranthe</taxon>
    </lineage>
</organism>
<evidence type="ECO:0000256" key="7">
    <source>
        <dbReference type="SAM" id="MobiDB-lite"/>
    </source>
</evidence>
<evidence type="ECO:0000313" key="9">
    <source>
        <dbReference type="EMBL" id="EYU17990.1"/>
    </source>
</evidence>
<feature type="region of interest" description="Disordered" evidence="7">
    <location>
        <begin position="79"/>
        <end position="138"/>
    </location>
</feature>
<name>A0A022PUU5_ERYGU</name>
<evidence type="ECO:0000259" key="8">
    <source>
        <dbReference type="PROSITE" id="PS50089"/>
    </source>
</evidence>
<dbReference type="InterPro" id="IPR013083">
    <property type="entry name" value="Znf_RING/FYVE/PHD"/>
</dbReference>
<evidence type="ECO:0000256" key="4">
    <source>
        <dbReference type="ARBA" id="ARBA00022771"/>
    </source>
</evidence>
<dbReference type="EC" id="2.3.2.27" evidence="2"/>
<reference evidence="9 10" key="1">
    <citation type="journal article" date="2013" name="Proc. Natl. Acad. Sci. U.S.A.">
        <title>Fine-scale variation in meiotic recombination in Mimulus inferred from population shotgun sequencing.</title>
        <authorList>
            <person name="Hellsten U."/>
            <person name="Wright K.M."/>
            <person name="Jenkins J."/>
            <person name="Shu S."/>
            <person name="Yuan Y."/>
            <person name="Wessler S.R."/>
            <person name="Schmutz J."/>
            <person name="Willis J.H."/>
            <person name="Rokhsar D.S."/>
        </authorList>
    </citation>
    <scope>NUCLEOTIDE SEQUENCE [LARGE SCALE GENOMIC DNA]</scope>
    <source>
        <strain evidence="10">cv. DUN x IM62</strain>
    </source>
</reference>
<evidence type="ECO:0000313" key="10">
    <source>
        <dbReference type="Proteomes" id="UP000030748"/>
    </source>
</evidence>
<dbReference type="SUPFAM" id="SSF57850">
    <property type="entry name" value="RING/U-box"/>
    <property type="match status" value="1"/>
</dbReference>
<dbReference type="Gene3D" id="3.30.40.10">
    <property type="entry name" value="Zinc/RING finger domain, C3HC4 (zinc finger)"/>
    <property type="match status" value="1"/>
</dbReference>
<dbReference type="Pfam" id="PF13639">
    <property type="entry name" value="zf-RING_2"/>
    <property type="match status" value="1"/>
</dbReference>
<evidence type="ECO:0000256" key="3">
    <source>
        <dbReference type="ARBA" id="ARBA00022723"/>
    </source>
</evidence>
<dbReference type="EMBL" id="KI632344">
    <property type="protein sequence ID" value="EYU17990.1"/>
    <property type="molecule type" value="Genomic_DNA"/>
</dbReference>
<dbReference type="OrthoDB" id="4348522at2759"/>
<keyword evidence="10" id="KW-1185">Reference proteome</keyword>
<evidence type="ECO:0000256" key="1">
    <source>
        <dbReference type="ARBA" id="ARBA00000900"/>
    </source>
</evidence>
<keyword evidence="4 6" id="KW-0863">Zinc-finger</keyword>
<dbReference type="InterPro" id="IPR001841">
    <property type="entry name" value="Znf_RING"/>
</dbReference>
<dbReference type="PhylomeDB" id="A0A022PUU5"/>
<dbReference type="GO" id="GO:0005737">
    <property type="term" value="C:cytoplasm"/>
    <property type="evidence" value="ECO:0000318"/>
    <property type="project" value="GO_Central"/>
</dbReference>
<sequence>MTSLTTEPPTLRSIPSVDATASSSSSSAAVAVAAPSHRRSYRCYNCNHSFHITRTATASASPPSSFRCPRCYHRHLIPNHTISPPPPSIPPPPRPPTSDFPPGPNFYIYETSDDSDSGDDSDSESSLLSFATPNSHQSTPALKSFVRSLPIKIFPPNSDRSLQSCSICMEDFQIDPGTFVTVNKLPCEHFFHRDCIVEWLQRSNTCPLCRHKLPAESAPKKKAIDPWAHRWEVDRDVLLLLDRTPVREPRLRRVNGEANLISIATASGSSRRGSSDNGGEVSGRGVDEMRDEDGDILMVDAA</sequence>
<evidence type="ECO:0000256" key="6">
    <source>
        <dbReference type="PROSITE-ProRule" id="PRU00175"/>
    </source>
</evidence>
<feature type="region of interest" description="Disordered" evidence="7">
    <location>
        <begin position="265"/>
        <end position="302"/>
    </location>
</feature>
<feature type="compositionally biased region" description="Pro residues" evidence="7">
    <location>
        <begin position="83"/>
        <end position="104"/>
    </location>
</feature>
<proteinExistence type="predicted"/>
<dbReference type="AlphaFoldDB" id="A0A022PUU5"/>
<gene>
    <name evidence="9" type="ORF">MIMGU_mgv1a010758mg</name>
</gene>
<dbReference type="eggNOG" id="KOG0800">
    <property type="taxonomic scope" value="Eukaryota"/>
</dbReference>
<feature type="region of interest" description="Disordered" evidence="7">
    <location>
        <begin position="1"/>
        <end position="28"/>
    </location>
</feature>